<dbReference type="GO" id="GO:0016787">
    <property type="term" value="F:hydrolase activity"/>
    <property type="evidence" value="ECO:0007669"/>
    <property type="project" value="UniProtKB-KW"/>
</dbReference>
<comment type="cofactor">
    <cofactor evidence="2">
        <name>Zn(2+)</name>
        <dbReference type="ChEBI" id="CHEBI:29105"/>
    </cofactor>
</comment>
<keyword evidence="10" id="KW-1185">Reference proteome</keyword>
<evidence type="ECO:0000313" key="10">
    <source>
        <dbReference type="Proteomes" id="UP000279029"/>
    </source>
</evidence>
<dbReference type="KEGG" id="cbar:PATL70BA_2441"/>
<dbReference type="InterPro" id="IPR036264">
    <property type="entry name" value="Bact_exopeptidase_dim_dom"/>
</dbReference>
<reference evidence="9 10" key="1">
    <citation type="submission" date="2018-09" db="EMBL/GenBank/DDBJ databases">
        <authorList>
            <person name="Postec A."/>
        </authorList>
    </citation>
    <scope>NUCLEOTIDE SEQUENCE [LARGE SCALE GENOMIC DNA]</scope>
    <source>
        <strain evidence="9">70B-A</strain>
    </source>
</reference>
<dbReference type="PANTHER" id="PTHR43808">
    <property type="entry name" value="ACETYLORNITHINE DEACETYLASE"/>
    <property type="match status" value="1"/>
</dbReference>
<dbReference type="Pfam" id="PF07687">
    <property type="entry name" value="M20_dimer"/>
    <property type="match status" value="1"/>
</dbReference>
<dbReference type="AlphaFoldDB" id="A0A3P7S0C1"/>
<dbReference type="Gene3D" id="3.30.70.360">
    <property type="match status" value="1"/>
</dbReference>
<keyword evidence="4" id="KW-0479">Metal-binding</keyword>
<evidence type="ECO:0000259" key="8">
    <source>
        <dbReference type="Pfam" id="PF07687"/>
    </source>
</evidence>
<dbReference type="GO" id="GO:0046872">
    <property type="term" value="F:metal ion binding"/>
    <property type="evidence" value="ECO:0007669"/>
    <property type="project" value="UniProtKB-KW"/>
</dbReference>
<dbReference type="EMBL" id="LR130778">
    <property type="protein sequence ID" value="VDN48336.1"/>
    <property type="molecule type" value="Genomic_DNA"/>
</dbReference>
<dbReference type="PANTHER" id="PTHR43808:SF25">
    <property type="entry name" value="PEPTIDASE M20 DIMERISATION DOMAIN-CONTAINING PROTEIN"/>
    <property type="match status" value="1"/>
</dbReference>
<dbReference type="InterPro" id="IPR011650">
    <property type="entry name" value="Peptidase_M20_dimer"/>
</dbReference>
<dbReference type="Pfam" id="PF01546">
    <property type="entry name" value="Peptidase_M20"/>
    <property type="match status" value="1"/>
</dbReference>
<organism evidence="9 10">
    <name type="scientific">Petrocella atlantisensis</name>
    <dbReference type="NCBI Taxonomy" id="2173034"/>
    <lineage>
        <taxon>Bacteria</taxon>
        <taxon>Bacillati</taxon>
        <taxon>Bacillota</taxon>
        <taxon>Clostridia</taxon>
        <taxon>Lachnospirales</taxon>
        <taxon>Vallitaleaceae</taxon>
        <taxon>Petrocella</taxon>
    </lineage>
</organism>
<sequence>MISRKKLLAYIEEKSDEHLDYLKSLINEDTTNINHGIDGGNEENGQRLIEKTMMSMGMNIHRFAPNDSMLVKYSEASLGHNYNKRENIVGKLKGSGGGKSLLLNGHIDTMPFESPEKWKRHPLEPYIINDKIYGRGACDMKGGLAAMLLALKSLLELGFTPKGDVIIESVVDEEGGGGGTLACIHEGYHADLAIVAEPTELMIMNAHVGWVFFRMNVIGKALHAGLKWHGVNAIDKTYLLIDALKSLEKELALIPSENQLPPVTLNIGTIHGGTAGSVVPDSCTLDFGFHFPTSLADDKGRGIHVEEAIRNCISKVVSEDTWLFTHPPILNKYQEGSSYSLINYEAITEKISMHHEFVRKAPAKVSGCAYGCDARLLQNIGGIDTIIYGPGSIKRAHGIDEYLEVDQYLDFIKIMALFIYDWTEGNENKSMPL</sequence>
<dbReference type="InterPro" id="IPR010182">
    <property type="entry name" value="ArgE/DapE"/>
</dbReference>
<dbReference type="RefSeq" id="WP_197715758.1">
    <property type="nucleotide sequence ID" value="NZ_LR130778.1"/>
</dbReference>
<name>A0A3P7S0C1_9FIRM</name>
<evidence type="ECO:0000256" key="5">
    <source>
        <dbReference type="ARBA" id="ARBA00022801"/>
    </source>
</evidence>
<keyword evidence="6" id="KW-0862">Zinc</keyword>
<accession>A0A3P7S0C1</accession>
<keyword evidence="7" id="KW-0170">Cobalt</keyword>
<dbReference type="SUPFAM" id="SSF55031">
    <property type="entry name" value="Bacterial exopeptidase dimerisation domain"/>
    <property type="match status" value="1"/>
</dbReference>
<dbReference type="Proteomes" id="UP000279029">
    <property type="component" value="Chromosome"/>
</dbReference>
<evidence type="ECO:0000256" key="4">
    <source>
        <dbReference type="ARBA" id="ARBA00022723"/>
    </source>
</evidence>
<dbReference type="InterPro" id="IPR050072">
    <property type="entry name" value="Peptidase_M20A"/>
</dbReference>
<gene>
    <name evidence="9" type="ORF">PATL70BA_2441</name>
</gene>
<dbReference type="InterPro" id="IPR002933">
    <property type="entry name" value="Peptidase_M20"/>
</dbReference>
<protein>
    <submittedName>
        <fullName evidence="9">Acetylornithine deacetylase</fullName>
    </submittedName>
</protein>
<evidence type="ECO:0000256" key="1">
    <source>
        <dbReference type="ARBA" id="ARBA00001941"/>
    </source>
</evidence>
<proteinExistence type="inferred from homology"/>
<evidence type="ECO:0000313" key="9">
    <source>
        <dbReference type="EMBL" id="VDN48336.1"/>
    </source>
</evidence>
<feature type="domain" description="Peptidase M20 dimerisation" evidence="8">
    <location>
        <begin position="206"/>
        <end position="293"/>
    </location>
</feature>
<comment type="cofactor">
    <cofactor evidence="1">
        <name>Co(2+)</name>
        <dbReference type="ChEBI" id="CHEBI:48828"/>
    </cofactor>
</comment>
<dbReference type="NCBIfam" id="TIGR01910">
    <property type="entry name" value="DapE-ArgE"/>
    <property type="match status" value="1"/>
</dbReference>
<comment type="similarity">
    <text evidence="3">Belongs to the peptidase M20A family.</text>
</comment>
<evidence type="ECO:0000256" key="7">
    <source>
        <dbReference type="ARBA" id="ARBA00023285"/>
    </source>
</evidence>
<dbReference type="Gene3D" id="3.40.630.10">
    <property type="entry name" value="Zn peptidases"/>
    <property type="match status" value="1"/>
</dbReference>
<evidence type="ECO:0000256" key="3">
    <source>
        <dbReference type="ARBA" id="ARBA00006247"/>
    </source>
</evidence>
<evidence type="ECO:0000256" key="2">
    <source>
        <dbReference type="ARBA" id="ARBA00001947"/>
    </source>
</evidence>
<keyword evidence="5" id="KW-0378">Hydrolase</keyword>
<dbReference type="SUPFAM" id="SSF53187">
    <property type="entry name" value="Zn-dependent exopeptidases"/>
    <property type="match status" value="1"/>
</dbReference>
<evidence type="ECO:0000256" key="6">
    <source>
        <dbReference type="ARBA" id="ARBA00022833"/>
    </source>
</evidence>